<feature type="domain" description="N-acetyltransferase" evidence="1">
    <location>
        <begin position="2"/>
        <end position="184"/>
    </location>
</feature>
<dbReference type="Pfam" id="PF00583">
    <property type="entry name" value="Acetyltransf_1"/>
    <property type="match status" value="2"/>
</dbReference>
<dbReference type="SUPFAM" id="SSF55729">
    <property type="entry name" value="Acyl-CoA N-acyltransferases (Nat)"/>
    <property type="match status" value="2"/>
</dbReference>
<evidence type="ECO:0000313" key="3">
    <source>
        <dbReference type="Proteomes" id="UP000317243"/>
    </source>
</evidence>
<comment type="caution">
    <text evidence="2">The sequence shown here is derived from an EMBL/GenBank/DDBJ whole genome shotgun (WGS) entry which is preliminary data.</text>
</comment>
<sequence>MIQFRSFRNSDPPFLFELCRRAELGRGAAQPSSIEAYEIAAYGLPYFDPEGLIIAVEDEKVVGFAHAGFGFSKDLNSLDYSRGVICWIVVSPTHQRQGLGRELLKRAEEYLTKRGAQTIQAGQSRYCDPFYFGLYGGARCSGFLESDTQAEPFMLSAGYQPDSRSIVFQRDLRSTRDPMNIKLMGLRRRSELQVMEQPKNPTMWWLTHFGNIESMYFSLVEKRSKERIGSLTVVGLDHFKPRWGERVIGLVDLYVEQKYRSQGFATTLIIETLRRLRSDFITRAEIHVVDSSPGALKAIETADFEAIDAAVVYRKQS</sequence>
<keyword evidence="2" id="KW-0808">Transferase</keyword>
<dbReference type="OrthoDB" id="241885at2"/>
<dbReference type="Proteomes" id="UP000317243">
    <property type="component" value="Unassembled WGS sequence"/>
</dbReference>
<dbReference type="AlphaFoldDB" id="A0A5C5WL64"/>
<accession>A0A5C5WL64</accession>
<dbReference type="InterPro" id="IPR016181">
    <property type="entry name" value="Acyl_CoA_acyltransferase"/>
</dbReference>
<dbReference type="PROSITE" id="PS51186">
    <property type="entry name" value="GNAT"/>
    <property type="match status" value="2"/>
</dbReference>
<evidence type="ECO:0000313" key="2">
    <source>
        <dbReference type="EMBL" id="TWT51536.1"/>
    </source>
</evidence>
<dbReference type="RefSeq" id="WP_146511026.1">
    <property type="nucleotide sequence ID" value="NZ_SIHI01000013.1"/>
</dbReference>
<keyword evidence="3" id="KW-1185">Reference proteome</keyword>
<evidence type="ECO:0000259" key="1">
    <source>
        <dbReference type="PROSITE" id="PS51186"/>
    </source>
</evidence>
<dbReference type="PANTHER" id="PTHR43072">
    <property type="entry name" value="N-ACETYLTRANSFERASE"/>
    <property type="match status" value="1"/>
</dbReference>
<dbReference type="Gene3D" id="3.40.630.30">
    <property type="match status" value="1"/>
</dbReference>
<dbReference type="CDD" id="cd04301">
    <property type="entry name" value="NAT_SF"/>
    <property type="match status" value="1"/>
</dbReference>
<protein>
    <submittedName>
        <fullName evidence="2">Putative acetyltransferase</fullName>
    </submittedName>
</protein>
<dbReference type="GO" id="GO:0016747">
    <property type="term" value="F:acyltransferase activity, transferring groups other than amino-acyl groups"/>
    <property type="evidence" value="ECO:0007669"/>
    <property type="project" value="InterPro"/>
</dbReference>
<gene>
    <name evidence="2" type="ORF">KOR42_35840</name>
</gene>
<dbReference type="EMBL" id="SIHI01000013">
    <property type="protein sequence ID" value="TWT51536.1"/>
    <property type="molecule type" value="Genomic_DNA"/>
</dbReference>
<organism evidence="2 3">
    <name type="scientific">Thalassoglobus neptunius</name>
    <dbReference type="NCBI Taxonomy" id="1938619"/>
    <lineage>
        <taxon>Bacteria</taxon>
        <taxon>Pseudomonadati</taxon>
        <taxon>Planctomycetota</taxon>
        <taxon>Planctomycetia</taxon>
        <taxon>Planctomycetales</taxon>
        <taxon>Planctomycetaceae</taxon>
        <taxon>Thalassoglobus</taxon>
    </lineage>
</organism>
<reference evidence="2 3" key="1">
    <citation type="submission" date="2019-02" db="EMBL/GenBank/DDBJ databases">
        <title>Deep-cultivation of Planctomycetes and their phenomic and genomic characterization uncovers novel biology.</title>
        <authorList>
            <person name="Wiegand S."/>
            <person name="Jogler M."/>
            <person name="Boedeker C."/>
            <person name="Pinto D."/>
            <person name="Vollmers J."/>
            <person name="Rivas-Marin E."/>
            <person name="Kohn T."/>
            <person name="Peeters S.H."/>
            <person name="Heuer A."/>
            <person name="Rast P."/>
            <person name="Oberbeckmann S."/>
            <person name="Bunk B."/>
            <person name="Jeske O."/>
            <person name="Meyerdierks A."/>
            <person name="Storesund J.E."/>
            <person name="Kallscheuer N."/>
            <person name="Luecker S."/>
            <person name="Lage O.M."/>
            <person name="Pohl T."/>
            <person name="Merkel B.J."/>
            <person name="Hornburger P."/>
            <person name="Mueller R.-W."/>
            <person name="Bruemmer F."/>
            <person name="Labrenz M."/>
            <person name="Spormann A.M."/>
            <person name="Op Den Camp H."/>
            <person name="Overmann J."/>
            <person name="Amann R."/>
            <person name="Jetten M.S.M."/>
            <person name="Mascher T."/>
            <person name="Medema M.H."/>
            <person name="Devos D.P."/>
            <person name="Kaster A.-K."/>
            <person name="Ovreas L."/>
            <person name="Rohde M."/>
            <person name="Galperin M.Y."/>
            <person name="Jogler C."/>
        </authorList>
    </citation>
    <scope>NUCLEOTIDE SEQUENCE [LARGE SCALE GENOMIC DNA]</scope>
    <source>
        <strain evidence="2 3">KOR42</strain>
    </source>
</reference>
<name>A0A5C5WL64_9PLAN</name>
<dbReference type="InterPro" id="IPR000182">
    <property type="entry name" value="GNAT_dom"/>
</dbReference>
<proteinExistence type="predicted"/>
<feature type="domain" description="N-acetyltransferase" evidence="1">
    <location>
        <begin position="179"/>
        <end position="317"/>
    </location>
</feature>